<gene>
    <name evidence="6" type="ORF">GE300_11920</name>
</gene>
<evidence type="ECO:0000256" key="4">
    <source>
        <dbReference type="SAM" id="Phobius"/>
    </source>
</evidence>
<feature type="transmembrane region" description="Helical" evidence="4">
    <location>
        <begin position="84"/>
        <end position="106"/>
    </location>
</feature>
<keyword evidence="7" id="KW-1185">Reference proteome</keyword>
<feature type="transmembrane region" description="Helical" evidence="4">
    <location>
        <begin position="20"/>
        <end position="44"/>
    </location>
</feature>
<evidence type="ECO:0000256" key="1">
    <source>
        <dbReference type="ARBA" id="ARBA00022692"/>
    </source>
</evidence>
<feature type="transmembrane region" description="Helical" evidence="4">
    <location>
        <begin position="50"/>
        <end position="75"/>
    </location>
</feature>
<feature type="transmembrane region" description="Helical" evidence="4">
    <location>
        <begin position="329"/>
        <end position="354"/>
    </location>
</feature>
<evidence type="ECO:0000313" key="6">
    <source>
        <dbReference type="EMBL" id="MSU90318.1"/>
    </source>
</evidence>
<dbReference type="GO" id="GO:0022857">
    <property type="term" value="F:transmembrane transporter activity"/>
    <property type="evidence" value="ECO:0007669"/>
    <property type="project" value="InterPro"/>
</dbReference>
<reference evidence="6 7" key="1">
    <citation type="submission" date="2019-10" db="EMBL/GenBank/DDBJ databases">
        <title>Cognatihalovulum marinum gen. nov. sp. nov., a new member of the family Rhodobacteraceae isolated from deep seawater of the Northwest Indian Ocean.</title>
        <authorList>
            <person name="Ruan C."/>
            <person name="Wang J."/>
            <person name="Zheng X."/>
            <person name="Song L."/>
            <person name="Zhu Y."/>
            <person name="Huang Y."/>
            <person name="Lu Z."/>
            <person name="Du W."/>
            <person name="Huang L."/>
            <person name="Dai X."/>
        </authorList>
    </citation>
    <scope>NUCLEOTIDE SEQUENCE [LARGE SCALE GENOMIC DNA]</scope>
    <source>
        <strain evidence="6 7">2CG4</strain>
    </source>
</reference>
<keyword evidence="3 4" id="KW-0472">Membrane</keyword>
<dbReference type="PROSITE" id="PS50850">
    <property type="entry name" value="MFS"/>
    <property type="match status" value="1"/>
</dbReference>
<accession>A0A6L5Z1E2</accession>
<dbReference type="AlphaFoldDB" id="A0A6L5Z1E2"/>
<feature type="transmembrane region" description="Helical" evidence="4">
    <location>
        <begin position="112"/>
        <end position="136"/>
    </location>
</feature>
<feature type="transmembrane region" description="Helical" evidence="4">
    <location>
        <begin position="304"/>
        <end position="323"/>
    </location>
</feature>
<dbReference type="PANTHER" id="PTHR23526:SF1">
    <property type="entry name" value="MAJOR FACILITATOR SUPERFAMILY MFS_1"/>
    <property type="match status" value="1"/>
</dbReference>
<dbReference type="InterPro" id="IPR020846">
    <property type="entry name" value="MFS_dom"/>
</dbReference>
<evidence type="ECO:0000256" key="3">
    <source>
        <dbReference type="ARBA" id="ARBA00023136"/>
    </source>
</evidence>
<name>A0A6L5Z1E2_9RHOB</name>
<dbReference type="InterPro" id="IPR011701">
    <property type="entry name" value="MFS"/>
</dbReference>
<keyword evidence="1 4" id="KW-0812">Transmembrane</keyword>
<dbReference type="Pfam" id="PF07690">
    <property type="entry name" value="MFS_1"/>
    <property type="match status" value="1"/>
</dbReference>
<feature type="domain" description="Major facilitator superfamily (MFS) profile" evidence="5">
    <location>
        <begin position="184"/>
        <end position="423"/>
    </location>
</feature>
<dbReference type="Proteomes" id="UP000474957">
    <property type="component" value="Unassembled WGS sequence"/>
</dbReference>
<proteinExistence type="predicted"/>
<dbReference type="SUPFAM" id="SSF103473">
    <property type="entry name" value="MFS general substrate transporter"/>
    <property type="match status" value="1"/>
</dbReference>
<evidence type="ECO:0000259" key="5">
    <source>
        <dbReference type="PROSITE" id="PS50850"/>
    </source>
</evidence>
<sequence length="423" mass="44377">MSASDTVVLRSARGRFWRIAGAGAAFQAGAAAIDSATVVASLVFQLTGSAFAVGFASAVLRLGWLLPQLVIGFLAERAERRMPLYVFGAYGRALMAGLIALLLWFGGGLPPALLGMAFLSLWTLYAFISGVVAVPYNDIVGRSIRPGARSRMLAWRFFGGGLFALGVAGFVSLTLGILPNLQAYALIFGLAALLMVVSSSLFVSAGEPPMPPREAERQAPQDVRSFLAGGWQVLTSDGRFRLFLYSQWLGGATLMALPFYVVAADASGITPADVGLLLGAQTAGALASNPVWGKLGDSAGKLTMLQTVAVVRMLPPVFVLALLGLDAGLAGYMALFVVIGAMMNGVTIGYLGYLMEISPDDRRPAYSAYFNAMASPAALLPLLGAGLLSLISIHAIFVAAILAALLQLRLLLRISRLALGEFP</sequence>
<comment type="caution">
    <text evidence="6">The sequence shown here is derived from an EMBL/GenBank/DDBJ whole genome shotgun (WGS) entry which is preliminary data.</text>
</comment>
<dbReference type="RefSeq" id="WP_154446806.1">
    <property type="nucleotide sequence ID" value="NZ_WIND01000008.1"/>
</dbReference>
<dbReference type="PANTHER" id="PTHR23526">
    <property type="entry name" value="INTEGRAL MEMBRANE TRANSPORT PROTEIN-RELATED"/>
    <property type="match status" value="1"/>
</dbReference>
<organism evidence="6 7">
    <name type="scientific">Halovulum marinum</name>
    <dbReference type="NCBI Taxonomy" id="2662447"/>
    <lineage>
        <taxon>Bacteria</taxon>
        <taxon>Pseudomonadati</taxon>
        <taxon>Pseudomonadota</taxon>
        <taxon>Alphaproteobacteria</taxon>
        <taxon>Rhodobacterales</taxon>
        <taxon>Paracoccaceae</taxon>
        <taxon>Halovulum</taxon>
    </lineage>
</organism>
<dbReference type="InterPro" id="IPR052528">
    <property type="entry name" value="Sugar_transport-like"/>
</dbReference>
<feature type="transmembrane region" description="Helical" evidence="4">
    <location>
        <begin position="184"/>
        <end position="203"/>
    </location>
</feature>
<dbReference type="EMBL" id="WIND01000008">
    <property type="protein sequence ID" value="MSU90318.1"/>
    <property type="molecule type" value="Genomic_DNA"/>
</dbReference>
<feature type="transmembrane region" description="Helical" evidence="4">
    <location>
        <begin position="157"/>
        <end position="178"/>
    </location>
</feature>
<dbReference type="InterPro" id="IPR036259">
    <property type="entry name" value="MFS_trans_sf"/>
</dbReference>
<evidence type="ECO:0000256" key="2">
    <source>
        <dbReference type="ARBA" id="ARBA00022989"/>
    </source>
</evidence>
<keyword evidence="2 4" id="KW-1133">Transmembrane helix</keyword>
<feature type="transmembrane region" description="Helical" evidence="4">
    <location>
        <begin position="391"/>
        <end position="412"/>
    </location>
</feature>
<evidence type="ECO:0000313" key="7">
    <source>
        <dbReference type="Proteomes" id="UP000474957"/>
    </source>
</evidence>
<feature type="transmembrane region" description="Helical" evidence="4">
    <location>
        <begin position="242"/>
        <end position="262"/>
    </location>
</feature>
<dbReference type="Gene3D" id="1.20.1250.20">
    <property type="entry name" value="MFS general substrate transporter like domains"/>
    <property type="match status" value="1"/>
</dbReference>
<protein>
    <submittedName>
        <fullName evidence="6">MFS transporter</fullName>
    </submittedName>
</protein>